<feature type="coiled-coil region" evidence="1">
    <location>
        <begin position="572"/>
        <end position="599"/>
    </location>
</feature>
<keyword evidence="1" id="KW-0175">Coiled coil</keyword>
<feature type="domain" description="Inner kinetochore subunit AME1" evidence="3">
    <location>
        <begin position="503"/>
        <end position="693"/>
    </location>
</feature>
<name>A0ABY0H8G5_9PEZI</name>
<accession>A0ABY0H8G5</accession>
<gene>
    <name evidence="4" type="ORF">DL762_004145</name>
</gene>
<dbReference type="InterPro" id="IPR048743">
    <property type="entry name" value="AME1"/>
</dbReference>
<feature type="compositionally biased region" description="Polar residues" evidence="2">
    <location>
        <begin position="326"/>
        <end position="342"/>
    </location>
</feature>
<protein>
    <recommendedName>
        <fullName evidence="3">Inner kinetochore subunit AME1 domain-containing protein</fullName>
    </recommendedName>
</protein>
<organism evidence="4 5">
    <name type="scientific">Monosporascus cannonballus</name>
    <dbReference type="NCBI Taxonomy" id="155416"/>
    <lineage>
        <taxon>Eukaryota</taxon>
        <taxon>Fungi</taxon>
        <taxon>Dikarya</taxon>
        <taxon>Ascomycota</taxon>
        <taxon>Pezizomycotina</taxon>
        <taxon>Sordariomycetes</taxon>
        <taxon>Xylariomycetidae</taxon>
        <taxon>Xylariales</taxon>
        <taxon>Xylariales incertae sedis</taxon>
        <taxon>Monosporascus</taxon>
    </lineage>
</organism>
<reference evidence="4 5" key="1">
    <citation type="submission" date="2018-06" db="EMBL/GenBank/DDBJ databases">
        <title>Complete Genomes of Monosporascus.</title>
        <authorList>
            <person name="Robinson A.J."/>
            <person name="Natvig D.O."/>
        </authorList>
    </citation>
    <scope>NUCLEOTIDE SEQUENCE [LARGE SCALE GENOMIC DNA]</scope>
    <source>
        <strain evidence="4 5">CBS 609.92</strain>
    </source>
</reference>
<evidence type="ECO:0000256" key="2">
    <source>
        <dbReference type="SAM" id="MobiDB-lite"/>
    </source>
</evidence>
<evidence type="ECO:0000259" key="3">
    <source>
        <dbReference type="Pfam" id="PF20994"/>
    </source>
</evidence>
<evidence type="ECO:0000256" key="1">
    <source>
        <dbReference type="SAM" id="Coils"/>
    </source>
</evidence>
<evidence type="ECO:0000313" key="5">
    <source>
        <dbReference type="Proteomes" id="UP000294003"/>
    </source>
</evidence>
<feature type="compositionally biased region" description="Low complexity" evidence="2">
    <location>
        <begin position="259"/>
        <end position="274"/>
    </location>
</feature>
<sequence>MQQRMRGAGRHEVADDSFNFVLPVAEQSPRVSPPAPAYRTEPNTSAKRRRLNPEDAPASTRGGSSVSRVSARLSALRVQSSPVPTPSQSLESLQIRSSASRASARLNPPRLDPYDIVQQAPSVNDVLQEGHPPTAGEEGEGDGEGQGEGDEVGNEEIQADDDELESLPAAVPVPGSHSSLVSRLSAGAGLMEEVTESPAEAPGSGHRRRIRLSTAAATQSARLQRAVMEEELRTTGEMTTSSPLARKTRKSAATPAGLPTRPARASSRLASSPTIQTDDASSPMTRPPREANSTTASGSARSVRSQPRRSTLSTIADEEDELSSPLAASTSNVKKPQPRTQSKPPPGSPEHSPLAASTSSPGKSQPKAQSKPPPQSPDHVDDEEPQSNADDEQAEEIDAHEAARRIGRKRPRASPPRKESPELTSERVKDVEPAKKPRQKRAQQSPAKQAQPKPRKPKGKPSVRRRNDGEAIPITVQRYTKHAHLNEDDTDADILNSDIPFANRGGVNVIDVLAQMCDEVIESSLETLHQAATQAADSAAKKEFRTKLRAIEAFQEELRTRLLEHTIALDTMHALKKRVRSVQREKLALRSEIMRIRAEREQVALKMDAVRIRHEREDRESSHLLSLSSTMHDIELAVDNGRSAPELGPKDKKAADLANLDLLISRVAGEATSDGDGGGNLQQIKDFNAFLERAAAALEGR</sequence>
<feature type="compositionally biased region" description="Low complexity" evidence="2">
    <location>
        <begin position="61"/>
        <end position="89"/>
    </location>
</feature>
<dbReference type="Proteomes" id="UP000294003">
    <property type="component" value="Unassembled WGS sequence"/>
</dbReference>
<proteinExistence type="predicted"/>
<dbReference type="Pfam" id="PF20994">
    <property type="entry name" value="CENPU"/>
    <property type="match status" value="1"/>
</dbReference>
<evidence type="ECO:0000313" key="4">
    <source>
        <dbReference type="EMBL" id="RYO87601.1"/>
    </source>
</evidence>
<feature type="compositionally biased region" description="Acidic residues" evidence="2">
    <location>
        <begin position="137"/>
        <end position="165"/>
    </location>
</feature>
<feature type="region of interest" description="Disordered" evidence="2">
    <location>
        <begin position="1"/>
        <end position="473"/>
    </location>
</feature>
<feature type="compositionally biased region" description="Polar residues" evidence="2">
    <location>
        <begin position="275"/>
        <end position="284"/>
    </location>
</feature>
<comment type="caution">
    <text evidence="4">The sequence shown here is derived from an EMBL/GenBank/DDBJ whole genome shotgun (WGS) entry which is preliminary data.</text>
</comment>
<dbReference type="EMBL" id="QJNS01000098">
    <property type="protein sequence ID" value="RYO87601.1"/>
    <property type="molecule type" value="Genomic_DNA"/>
</dbReference>
<feature type="compositionally biased region" description="Basic and acidic residues" evidence="2">
    <location>
        <begin position="416"/>
        <end position="435"/>
    </location>
</feature>
<feature type="compositionally biased region" description="Acidic residues" evidence="2">
    <location>
        <begin position="380"/>
        <end position="396"/>
    </location>
</feature>
<keyword evidence="5" id="KW-1185">Reference proteome</keyword>
<feature type="compositionally biased region" description="Basic residues" evidence="2">
    <location>
        <begin position="453"/>
        <end position="464"/>
    </location>
</feature>
<feature type="compositionally biased region" description="Low complexity" evidence="2">
    <location>
        <begin position="359"/>
        <end position="370"/>
    </location>
</feature>
<feature type="compositionally biased region" description="Low complexity" evidence="2">
    <location>
        <begin position="96"/>
        <end position="105"/>
    </location>
</feature>
<feature type="compositionally biased region" description="Low complexity" evidence="2">
    <location>
        <begin position="442"/>
        <end position="452"/>
    </location>
</feature>
<feature type="compositionally biased region" description="Polar residues" evidence="2">
    <location>
        <begin position="291"/>
        <end position="314"/>
    </location>
</feature>